<dbReference type="Pfam" id="PF07676">
    <property type="entry name" value="PD40"/>
    <property type="match status" value="2"/>
</dbReference>
<dbReference type="InterPro" id="IPR012393">
    <property type="entry name" value="Tricorn_protease"/>
</dbReference>
<feature type="active site" description="Charge relay system" evidence="8">
    <location>
        <position position="784"/>
    </location>
</feature>
<comment type="function">
    <text evidence="7">Degrades oligopeptides.</text>
</comment>
<keyword evidence="5 7" id="KW-0378">Hydrolase</keyword>
<dbReference type="PANTHER" id="PTHR43253:SF1">
    <property type="entry name" value="TRICORN PROTEASE HOMOLOG 2-RELATED"/>
    <property type="match status" value="1"/>
</dbReference>
<dbReference type="SMART" id="SM00245">
    <property type="entry name" value="TSPc"/>
    <property type="match status" value="1"/>
</dbReference>
<dbReference type="GO" id="GO:0005737">
    <property type="term" value="C:cytoplasm"/>
    <property type="evidence" value="ECO:0007669"/>
    <property type="project" value="UniProtKB-SubCell"/>
</dbReference>
<dbReference type="InterPro" id="IPR028204">
    <property type="entry name" value="Tricorn_C1"/>
</dbReference>
<comment type="similarity">
    <text evidence="2 7">Belongs to the peptidase S41B family.</text>
</comment>
<dbReference type="SUPFAM" id="SSF82171">
    <property type="entry name" value="DPP6 N-terminal domain-like"/>
    <property type="match status" value="1"/>
</dbReference>
<dbReference type="InterPro" id="IPR011042">
    <property type="entry name" value="6-blade_b-propeller_TolB-like"/>
</dbReference>
<name>A0A0C1IQZ1_9BACT</name>
<dbReference type="InterPro" id="IPR015943">
    <property type="entry name" value="WD40/YVTN_repeat-like_dom_sf"/>
</dbReference>
<dbReference type="STRING" id="1349421.OI18_20985"/>
<feature type="site" description="Transition state stabilizer; via amide nitrogen" evidence="9">
    <location>
        <position position="1003"/>
    </location>
</feature>
<accession>A0A0C1IQZ1</accession>
<evidence type="ECO:0000256" key="3">
    <source>
        <dbReference type="ARBA" id="ARBA00022490"/>
    </source>
</evidence>
<evidence type="ECO:0000256" key="6">
    <source>
        <dbReference type="ARBA" id="ARBA00022825"/>
    </source>
</evidence>
<protein>
    <recommendedName>
        <fullName evidence="7">Tricorn protease homolog</fullName>
        <ecNumber evidence="7">3.4.21.-</ecNumber>
    </recommendedName>
</protein>
<dbReference type="PROSITE" id="PS50106">
    <property type="entry name" value="PDZ"/>
    <property type="match status" value="1"/>
</dbReference>
<keyword evidence="6 7" id="KW-0720">Serine protease</keyword>
<dbReference type="GO" id="GO:0008236">
    <property type="term" value="F:serine-type peptidase activity"/>
    <property type="evidence" value="ECO:0007669"/>
    <property type="project" value="UniProtKB-UniRule"/>
</dbReference>
<evidence type="ECO:0000256" key="11">
    <source>
        <dbReference type="SAM" id="SignalP"/>
    </source>
</evidence>
<evidence type="ECO:0000256" key="9">
    <source>
        <dbReference type="PIRSR" id="PIRSR036421-3"/>
    </source>
</evidence>
<feature type="domain" description="PDZ" evidence="12">
    <location>
        <begin position="790"/>
        <end position="849"/>
    </location>
</feature>
<proteinExistence type="inferred from homology"/>
<dbReference type="Gene3D" id="2.130.10.10">
    <property type="entry name" value="YVTN repeat-like/Quinoprotein amine dehydrogenase"/>
    <property type="match status" value="1"/>
</dbReference>
<dbReference type="SUPFAM" id="SSF52096">
    <property type="entry name" value="ClpP/crotonase"/>
    <property type="match status" value="1"/>
</dbReference>
<keyword evidence="3 7" id="KW-0963">Cytoplasm</keyword>
<evidence type="ECO:0000256" key="5">
    <source>
        <dbReference type="ARBA" id="ARBA00022801"/>
    </source>
</evidence>
<dbReference type="InterPro" id="IPR001478">
    <property type="entry name" value="PDZ"/>
</dbReference>
<dbReference type="PIRSF" id="PIRSF036421">
    <property type="entry name" value="Tricorn_protease"/>
    <property type="match status" value="1"/>
</dbReference>
<dbReference type="CDD" id="cd07562">
    <property type="entry name" value="Peptidase_S41_TRI"/>
    <property type="match status" value="1"/>
</dbReference>
<dbReference type="Gene3D" id="2.30.42.10">
    <property type="match status" value="1"/>
</dbReference>
<feature type="active site" description="Charge relay system" evidence="8">
    <location>
        <position position="1059"/>
    </location>
</feature>
<dbReference type="Gene3D" id="2.120.10.60">
    <property type="entry name" value="Tricorn protease N-terminal domain"/>
    <property type="match status" value="1"/>
</dbReference>
<feature type="active site" description="Nucleophile" evidence="8">
    <location>
        <position position="1002"/>
    </location>
</feature>
<dbReference type="Gene3D" id="3.90.226.10">
    <property type="entry name" value="2-enoyl-CoA Hydratase, Chain A, domain 1"/>
    <property type="match status" value="1"/>
</dbReference>
<feature type="chain" id="PRO_5002133535" description="Tricorn protease homolog" evidence="11">
    <location>
        <begin position="20"/>
        <end position="1102"/>
    </location>
</feature>
<dbReference type="EC" id="3.4.21.-" evidence="7"/>
<evidence type="ECO:0000256" key="4">
    <source>
        <dbReference type="ARBA" id="ARBA00022670"/>
    </source>
</evidence>
<feature type="signal peptide" evidence="11">
    <location>
        <begin position="1"/>
        <end position="19"/>
    </location>
</feature>
<dbReference type="Gene3D" id="3.30.750.44">
    <property type="match status" value="1"/>
</dbReference>
<dbReference type="PANTHER" id="PTHR43253">
    <property type="entry name" value="TRICORN PROTEASE HOMOLOG 2-RELATED"/>
    <property type="match status" value="1"/>
</dbReference>
<comment type="subcellular location">
    <subcellularLocation>
        <location evidence="1 7">Cytoplasm</location>
    </subcellularLocation>
</comment>
<dbReference type="Pfam" id="PF26549">
    <property type="entry name" value="Tricorn_N"/>
    <property type="match status" value="1"/>
</dbReference>
<keyword evidence="4 7" id="KW-0645">Protease</keyword>
<dbReference type="RefSeq" id="WP_039143635.1">
    <property type="nucleotide sequence ID" value="NZ_JSVC01000027.1"/>
</dbReference>
<organism evidence="13 14">
    <name type="scientific">Flavihumibacter solisilvae</name>
    <dbReference type="NCBI Taxonomy" id="1349421"/>
    <lineage>
        <taxon>Bacteria</taxon>
        <taxon>Pseudomonadati</taxon>
        <taxon>Bacteroidota</taxon>
        <taxon>Chitinophagia</taxon>
        <taxon>Chitinophagales</taxon>
        <taxon>Chitinophagaceae</taxon>
        <taxon>Flavihumibacter</taxon>
    </lineage>
</organism>
<keyword evidence="11" id="KW-0732">Signal</keyword>
<dbReference type="Proteomes" id="UP000031408">
    <property type="component" value="Unassembled WGS sequence"/>
</dbReference>
<dbReference type="Gene3D" id="2.120.10.30">
    <property type="entry name" value="TolB, C-terminal domain"/>
    <property type="match status" value="1"/>
</dbReference>
<evidence type="ECO:0000313" key="14">
    <source>
        <dbReference type="Proteomes" id="UP000031408"/>
    </source>
</evidence>
<sequence length="1102" mass="123123">MKALLTALALASGIGLASAQEAPLWLRYPAISPDGKTVAFGYKGDIYRVDAAGGVAVPLTIHEAHDMMPVWSRDGKTIAFASDRHGNFDVYTMPATGGTPTRLTYNSSPDYPYDFSPDGRQVIFGSARSIPEKNVRFYSPRLFLNLYSVPVTGGRSILITSAGMENAHYNSKGTQIVFQDRKGYEDAWRKHHNSAVTRDIWIMDVASNTYRQVSGYEGEDREPVFSNDDQFVYYLSEKNGNQNIYKAPVKNKMAEQQLTKLTTHPVRHLSISDKNTLCYSYNGEVYTLADGAAPKKLDVKIYNDGRAGVEKNVSINGNVTEFAISPNGKEIAFITRGEIFVTSVEGTQTKRITNTPQQERMVEWSPDGRSIIYAAERNDNWDIFRSTITRKEEPYFYASTIITEEPVIATAEEEYQPKYSPDGKEVAYVAERNILKVYNVASKKTRVLLPEGRNYSYADGDWNFNWSPDGKWIISDDGEGNWFTGNAAMIKSDGSNGIVHPMKSGFGQGNLKWSMDGKVITWTSSKEGRKSLAMQGSREVDIYAGFLDQELYDKFKLNKEEYALLKEKEEKDKKEKEEKEKAAADAAAAATNGSKNGKDKKAPAAQAVPKVPFTPLLDNLENRVARLTINSSSIADYAITPDGSKIYYLASFEKGYDLWVTEPRTRETKILAKLGGTPSGIEMSKDGKTLFVTNRGSLVKVDDQGKISPIGINGEMVLNAEKERAYIYDHTWRQVQKKFYDPKLHGLDWKGLKADYAKFLPHISNNYDYQELLSELLGELNASHTGGRYSPKMDNPDQTAALGLLYDESKGGNGLEVTEVLEGGPLDKSTNKLKAGMVIEKIDGEAITDKEDWSSLLNRKDGKNTLLSVYDPATNTRWDETVKPITFGEEAGLMYKRWVKKMEAMVNKLSNGKVGYVHVQGMNDGSFRNTFDAVLGRNFDKEALIVDTRFNGGGWLHDDLYTFLSGKRYLDFAPQGNRLKDGEPMGRWAKPSCVVMSESNYSDAFIFPYVYKQNGVGKLIGMPVPGTGTAVWWEQQIDPTIVFGIPMVATIGKENRPTENLQLEPDIRVPLTYEDFLNGRDPQIETAVKEMLKSISEPKKGF</sequence>
<dbReference type="AlphaFoldDB" id="A0A0C1IQZ1"/>
<evidence type="ECO:0000256" key="8">
    <source>
        <dbReference type="PIRSR" id="PIRSR036421-1"/>
    </source>
</evidence>
<keyword evidence="14" id="KW-1185">Reference proteome</keyword>
<dbReference type="SUPFAM" id="SSF69304">
    <property type="entry name" value="Tricorn protease N-terminal domain"/>
    <property type="match status" value="2"/>
</dbReference>
<feature type="compositionally biased region" description="Basic and acidic residues" evidence="10">
    <location>
        <begin position="569"/>
        <end position="583"/>
    </location>
</feature>
<dbReference type="OrthoDB" id="9815657at2"/>
<dbReference type="InterPro" id="IPR029045">
    <property type="entry name" value="ClpP/crotonase-like_dom_sf"/>
</dbReference>
<evidence type="ECO:0000313" key="13">
    <source>
        <dbReference type="EMBL" id="KIC92889.1"/>
    </source>
</evidence>
<evidence type="ECO:0000256" key="7">
    <source>
        <dbReference type="PIRNR" id="PIRNR036421"/>
    </source>
</evidence>
<reference evidence="13 14" key="1">
    <citation type="submission" date="2014-11" db="EMBL/GenBank/DDBJ databases">
        <title>Genome sequence of Flavihumibacter solisilvae 3-3.</title>
        <authorList>
            <person name="Zhou G."/>
            <person name="Li M."/>
            <person name="Wang G."/>
        </authorList>
    </citation>
    <scope>NUCLEOTIDE SEQUENCE [LARGE SCALE GENOMIC DNA]</scope>
    <source>
        <strain evidence="13 14">3-3</strain>
    </source>
</reference>
<dbReference type="InterPro" id="IPR011659">
    <property type="entry name" value="WD40"/>
</dbReference>
<dbReference type="InterPro" id="IPR036034">
    <property type="entry name" value="PDZ_sf"/>
</dbReference>
<evidence type="ECO:0000256" key="2">
    <source>
        <dbReference type="ARBA" id="ARBA00008524"/>
    </source>
</evidence>
<evidence type="ECO:0000256" key="1">
    <source>
        <dbReference type="ARBA" id="ARBA00004496"/>
    </source>
</evidence>
<gene>
    <name evidence="13" type="ORF">OI18_20985</name>
</gene>
<feature type="region of interest" description="Disordered" evidence="10">
    <location>
        <begin position="569"/>
        <end position="605"/>
    </location>
</feature>
<dbReference type="Pfam" id="PF14684">
    <property type="entry name" value="Tricorn_C1"/>
    <property type="match status" value="1"/>
</dbReference>
<evidence type="ECO:0000259" key="12">
    <source>
        <dbReference type="PROSITE" id="PS50106"/>
    </source>
</evidence>
<dbReference type="GO" id="GO:0006508">
    <property type="term" value="P:proteolysis"/>
    <property type="evidence" value="ECO:0007669"/>
    <property type="project" value="UniProtKB-UniRule"/>
</dbReference>
<dbReference type="Pfam" id="PF03572">
    <property type="entry name" value="Peptidase_S41"/>
    <property type="match status" value="1"/>
</dbReference>
<comment type="caution">
    <text evidence="13">The sequence shown here is derived from an EMBL/GenBank/DDBJ whole genome shotgun (WGS) entry which is preliminary data.</text>
</comment>
<dbReference type="SUPFAM" id="SSF50156">
    <property type="entry name" value="PDZ domain-like"/>
    <property type="match status" value="1"/>
</dbReference>
<dbReference type="InterPro" id="IPR005151">
    <property type="entry name" value="Tail-specific_protease"/>
</dbReference>
<dbReference type="EMBL" id="JSVC01000027">
    <property type="protein sequence ID" value="KIC92889.1"/>
    <property type="molecule type" value="Genomic_DNA"/>
</dbReference>
<evidence type="ECO:0000256" key="10">
    <source>
        <dbReference type="SAM" id="MobiDB-lite"/>
    </source>
</evidence>